<dbReference type="Proteomes" id="UP001621534">
    <property type="component" value="Unassembled WGS sequence"/>
</dbReference>
<proteinExistence type="predicted"/>
<reference evidence="1" key="2">
    <citation type="journal article" date="2020" name="Microorganisms">
        <title>Reliable Identification of Environmental Pseudomonas Isolates Using the rpoD Gene.</title>
        <authorList>
            <consortium name="The Broad Institute Genome Sequencing Platform"/>
            <person name="Girard L."/>
            <person name="Lood C."/>
            <person name="Rokni-Zadeh H."/>
            <person name="van Noort V."/>
            <person name="Lavigne R."/>
            <person name="De Mot R."/>
        </authorList>
    </citation>
    <scope>NUCLEOTIDE SEQUENCE</scope>
    <source>
        <strain evidence="1">SWRI10</strain>
    </source>
</reference>
<accession>A0A923G3Q0</accession>
<reference evidence="3" key="5">
    <citation type="submission" date="2021-07" db="EMBL/GenBank/DDBJ databases">
        <authorList>
            <person name="Wevar Oller A.L."/>
            <person name="Talano M.A."/>
            <person name="Torres Tejerizo G.A."/>
            <person name="Agostini E."/>
        </authorList>
    </citation>
    <scope>NUCLEOTIDE SEQUENCE</scope>
    <source>
        <strain evidence="3">AW4</strain>
    </source>
</reference>
<dbReference type="EMBL" id="JABWRE010000013">
    <property type="protein sequence ID" value="MBC3442503.1"/>
    <property type="molecule type" value="Genomic_DNA"/>
</dbReference>
<sequence length="84" mass="10081">MSEEINKSRIAKEILEHLHAHTYIPDQMALFVYLIWLDEKIYFYEDEKFCEIIKDLRSMDAGDEFTYTKEEIIEMLTPYITPIG</sequence>
<reference evidence="1" key="3">
    <citation type="submission" date="2020-07" db="EMBL/GenBank/DDBJ databases">
        <authorList>
            <person name="Lood C."/>
            <person name="Girard L."/>
        </authorList>
    </citation>
    <scope>NUCLEOTIDE SEQUENCE</scope>
    <source>
        <strain evidence="1">SWRI10</strain>
    </source>
</reference>
<dbReference type="AlphaFoldDB" id="A0A923G3Q0"/>
<dbReference type="EMBL" id="JABWRE020000001">
    <property type="protein sequence ID" value="MBV4535243.1"/>
    <property type="molecule type" value="Genomic_DNA"/>
</dbReference>
<keyword evidence="4" id="KW-1185">Reference proteome</keyword>
<protein>
    <submittedName>
        <fullName evidence="1">Uncharacterized protein</fullName>
    </submittedName>
</protein>
<gene>
    <name evidence="2" type="ORF">HU737_004540</name>
    <name evidence="1" type="ORF">HU737_17570</name>
    <name evidence="3" type="ORF">KW869_08815</name>
</gene>
<dbReference type="RefSeq" id="WP_186556046.1">
    <property type="nucleotide sequence ID" value="NZ_JABWRE020000001.1"/>
</dbReference>
<evidence type="ECO:0000313" key="2">
    <source>
        <dbReference type="EMBL" id="MBV4535243.1"/>
    </source>
</evidence>
<dbReference type="EMBL" id="JAHWXS010000008">
    <property type="protein sequence ID" value="MFK5733632.1"/>
    <property type="molecule type" value="Genomic_DNA"/>
</dbReference>
<reference evidence="3 4" key="1">
    <citation type="journal article" date="2012" name="Plant Soil">
        <title>Screening of plant growth-promoting traits in arsenic-resistant bacteria isolated from the rhizosphere of soybean plants from Argentinean agricultural soil.</title>
        <authorList>
            <person name="Wevar Oller A.L."/>
            <person name="Talano M.A."/>
            <person name="Agostini E."/>
        </authorList>
    </citation>
    <scope>NUCLEOTIDE SEQUENCE [LARGE SCALE GENOMIC DNA]</scope>
    <source>
        <strain evidence="3 4">AW4</strain>
    </source>
</reference>
<evidence type="ECO:0000313" key="3">
    <source>
        <dbReference type="EMBL" id="MFK5733632.1"/>
    </source>
</evidence>
<organism evidence="1">
    <name type="scientific">Pseudomonas urmiensis</name>
    <dbReference type="NCBI Taxonomy" id="2745493"/>
    <lineage>
        <taxon>Bacteria</taxon>
        <taxon>Pseudomonadati</taxon>
        <taxon>Pseudomonadota</taxon>
        <taxon>Gammaproteobacteria</taxon>
        <taxon>Pseudomonadales</taxon>
        <taxon>Pseudomonadaceae</taxon>
        <taxon>Pseudomonas</taxon>
    </lineage>
</organism>
<evidence type="ECO:0000313" key="1">
    <source>
        <dbReference type="EMBL" id="MBC3442503.1"/>
    </source>
</evidence>
<comment type="caution">
    <text evidence="1">The sequence shown here is derived from an EMBL/GenBank/DDBJ whole genome shotgun (WGS) entry which is preliminary data.</text>
</comment>
<reference evidence="2" key="4">
    <citation type="submission" date="2021-06" db="EMBL/GenBank/DDBJ databases">
        <title>Updating the genus Pseudomonas: Description of 43 new species and partition of the Pseudomonas putida group.</title>
        <authorList>
            <person name="Girard L."/>
            <person name="Lood C."/>
            <person name="Vandamme P."/>
            <person name="Rokni-Zadeh H."/>
            <person name="Van Noort V."/>
            <person name="Hofte M."/>
            <person name="Lavigne R."/>
            <person name="De Mot R."/>
        </authorList>
    </citation>
    <scope>NUCLEOTIDE SEQUENCE</scope>
    <source>
        <strain evidence="2">SWRI10</strain>
    </source>
</reference>
<evidence type="ECO:0000313" key="4">
    <source>
        <dbReference type="Proteomes" id="UP001621534"/>
    </source>
</evidence>
<name>A0A923G3Q0_9PSED</name>
<dbReference type="Proteomes" id="UP000599879">
    <property type="component" value="Unassembled WGS sequence"/>
</dbReference>